<gene>
    <name evidence="1" type="ORF">HH216_00955</name>
</gene>
<dbReference type="AlphaFoldDB" id="A0A7L5DG09"/>
<evidence type="ECO:0000313" key="2">
    <source>
        <dbReference type="Proteomes" id="UP000501128"/>
    </source>
</evidence>
<protein>
    <submittedName>
        <fullName evidence="1">Uncharacterized protein</fullName>
    </submittedName>
</protein>
<dbReference type="EMBL" id="CP051677">
    <property type="protein sequence ID" value="QJD77144.1"/>
    <property type="molecule type" value="Genomic_DNA"/>
</dbReference>
<dbReference type="Proteomes" id="UP000501128">
    <property type="component" value="Chromosome"/>
</dbReference>
<proteinExistence type="predicted"/>
<name>A0A7L5DG09_9BACT</name>
<evidence type="ECO:0000313" key="1">
    <source>
        <dbReference type="EMBL" id="QJD77144.1"/>
    </source>
</evidence>
<reference evidence="1 2" key="1">
    <citation type="submission" date="2020-04" db="EMBL/GenBank/DDBJ databases">
        <title>Genome sequencing of novel species.</title>
        <authorList>
            <person name="Heo J."/>
            <person name="Kim S.-J."/>
            <person name="Kim J.-S."/>
            <person name="Hong S.-B."/>
            <person name="Kwon S.-W."/>
        </authorList>
    </citation>
    <scope>NUCLEOTIDE SEQUENCE [LARGE SCALE GENOMIC DNA]</scope>
    <source>
        <strain evidence="1 2">CJU-R4</strain>
    </source>
</reference>
<keyword evidence="2" id="KW-1185">Reference proteome</keyword>
<accession>A0A7L5DG09</accession>
<organism evidence="1 2">
    <name type="scientific">Spirosoma rhododendri</name>
    <dbReference type="NCBI Taxonomy" id="2728024"/>
    <lineage>
        <taxon>Bacteria</taxon>
        <taxon>Pseudomonadati</taxon>
        <taxon>Bacteroidota</taxon>
        <taxon>Cytophagia</taxon>
        <taxon>Cytophagales</taxon>
        <taxon>Cytophagaceae</taxon>
        <taxon>Spirosoma</taxon>
    </lineage>
</organism>
<dbReference type="RefSeq" id="WP_169549088.1">
    <property type="nucleotide sequence ID" value="NZ_CP051677.1"/>
</dbReference>
<dbReference type="KEGG" id="srho:HH216_00955"/>
<sequence length="85" mass="9582">MSAVSTDGSARVGSTPPLNPAQIELLKLFERPLTAQQLQDINQLISQYLAEHTNKLGTHIWQEKQLTAKDMDALLTQHIRTPYKK</sequence>